<keyword evidence="3" id="KW-1185">Reference proteome</keyword>
<dbReference type="GO" id="GO:0016740">
    <property type="term" value="F:transferase activity"/>
    <property type="evidence" value="ECO:0007669"/>
    <property type="project" value="UniProtKB-KW"/>
</dbReference>
<accession>A0A6G7KB54</accession>
<dbReference type="RefSeq" id="WP_166162874.1">
    <property type="nucleotide sequence ID" value="NZ_CP049740.1"/>
</dbReference>
<dbReference type="EMBL" id="CP049740">
    <property type="protein sequence ID" value="QII82504.1"/>
    <property type="molecule type" value="Genomic_DNA"/>
</dbReference>
<dbReference type="InterPro" id="IPR052077">
    <property type="entry name" value="CcrZ_PhaseVar_Mediator"/>
</dbReference>
<dbReference type="PANTHER" id="PTHR40086:SF1">
    <property type="entry name" value="CELL CYCLE REGULATOR CCRZ"/>
    <property type="match status" value="1"/>
</dbReference>
<dbReference type="InterPro" id="IPR011009">
    <property type="entry name" value="Kinase-like_dom_sf"/>
</dbReference>
<evidence type="ECO:0000313" key="2">
    <source>
        <dbReference type="EMBL" id="QII82504.1"/>
    </source>
</evidence>
<dbReference type="Gene3D" id="3.90.1200.10">
    <property type="match status" value="1"/>
</dbReference>
<dbReference type="InterPro" id="IPR002575">
    <property type="entry name" value="Aminoglycoside_PTrfase"/>
</dbReference>
<dbReference type="AlphaFoldDB" id="A0A6G7KB54"/>
<keyword evidence="2" id="KW-0808">Transferase</keyword>
<evidence type="ECO:0000313" key="3">
    <source>
        <dbReference type="Proteomes" id="UP000501451"/>
    </source>
</evidence>
<evidence type="ECO:0000259" key="1">
    <source>
        <dbReference type="Pfam" id="PF01636"/>
    </source>
</evidence>
<dbReference type="Pfam" id="PF01636">
    <property type="entry name" value="APH"/>
    <property type="match status" value="1"/>
</dbReference>
<reference evidence="2 3" key="1">
    <citation type="journal article" date="2017" name="Int. J. Syst. Evol. Microbiol.">
        <title>Jeotgalibaca porci sp. nov. and Jeotgalibaca arthritidis sp. nov., isolated from pigs, and emended description of the genus Jeotgalibaca.</title>
        <authorList>
            <person name="Zamora L."/>
            <person name="Perez-Sancho M."/>
            <person name="Dominguez L."/>
            <person name="Fernandez-Garayzabal J.F."/>
            <person name="Vela A.I."/>
        </authorList>
    </citation>
    <scope>NUCLEOTIDE SEQUENCE [LARGE SCALE GENOMIC DNA]</scope>
    <source>
        <strain evidence="2 3">CECT 9157</strain>
    </source>
</reference>
<feature type="domain" description="Aminoglycoside phosphotransferase" evidence="1">
    <location>
        <begin position="40"/>
        <end position="199"/>
    </location>
</feature>
<dbReference type="PANTHER" id="PTHR40086">
    <property type="entry name" value="PHOSPHOTRANSFERASE YTMP-RELATED"/>
    <property type="match status" value="1"/>
</dbReference>
<dbReference type="Proteomes" id="UP000501451">
    <property type="component" value="Chromosome"/>
</dbReference>
<organism evidence="2 3">
    <name type="scientific">Jeotgalibaca arthritidis</name>
    <dbReference type="NCBI Taxonomy" id="1868794"/>
    <lineage>
        <taxon>Bacteria</taxon>
        <taxon>Bacillati</taxon>
        <taxon>Bacillota</taxon>
        <taxon>Bacilli</taxon>
        <taxon>Lactobacillales</taxon>
        <taxon>Carnobacteriaceae</taxon>
        <taxon>Jeotgalibaca</taxon>
    </lineage>
</organism>
<gene>
    <name evidence="2" type="ORF">G7057_08755</name>
</gene>
<protein>
    <submittedName>
        <fullName evidence="2">Phosphotransferase family protein</fullName>
    </submittedName>
</protein>
<dbReference type="SUPFAM" id="SSF56112">
    <property type="entry name" value="Protein kinase-like (PK-like)"/>
    <property type="match status" value="1"/>
</dbReference>
<sequence length="266" mass="31078">MDYKMDSGWKLHPIGGDTGHAYMGVRAEEKVFLKRNSSPFLAALSVEGITPRLIWTKRIGNGDVLTAQEWLNGRVLNGDEMQSEEILSLLKKIHYSDHLLNMLRKVKGQVYDPEMFMMDYLADLDEELRTNSFLTMVATYLEESLPIIKGAKYAVCHGDLNRKNFILTNDSRLYLVDWEMVKIADPMSDLAMILVKYVNPDQWYDWLKRYGLLQPEELKNSIEWYSMMNRLILIKRYHSAGENIKMNGQILFLKEAYEDRLHQQDK</sequence>
<dbReference type="KEGG" id="jar:G7057_08755"/>
<name>A0A6G7KB54_9LACT</name>
<proteinExistence type="predicted"/>